<feature type="region of interest" description="Disordered" evidence="1">
    <location>
        <begin position="22"/>
        <end position="105"/>
    </location>
</feature>
<name>A0A6J1EUC6_CUCMO</name>
<dbReference type="KEGG" id="cmos:111435996"/>
<reference evidence="3" key="1">
    <citation type="submission" date="2025-08" db="UniProtKB">
        <authorList>
            <consortium name="RefSeq"/>
        </authorList>
    </citation>
    <scope>IDENTIFICATION</scope>
    <source>
        <tissue evidence="3">Young leaves</tissue>
    </source>
</reference>
<gene>
    <name evidence="3" type="primary">LOC111435996</name>
</gene>
<keyword evidence="2" id="KW-1185">Reference proteome</keyword>
<protein>
    <submittedName>
        <fullName evidence="3">B-box zinc finger protein 18-like</fullName>
    </submittedName>
</protein>
<evidence type="ECO:0000256" key="1">
    <source>
        <dbReference type="SAM" id="MobiDB-lite"/>
    </source>
</evidence>
<dbReference type="AlphaFoldDB" id="A0A6J1EUC6"/>
<evidence type="ECO:0000313" key="3">
    <source>
        <dbReference type="RefSeq" id="XP_022929420.1"/>
    </source>
</evidence>
<proteinExistence type="predicted"/>
<organism evidence="2 3">
    <name type="scientific">Cucurbita moschata</name>
    <name type="common">Winter crookneck squash</name>
    <name type="synonym">Cucurbita pepo var. moschata</name>
    <dbReference type="NCBI Taxonomy" id="3662"/>
    <lineage>
        <taxon>Eukaryota</taxon>
        <taxon>Viridiplantae</taxon>
        <taxon>Streptophyta</taxon>
        <taxon>Embryophyta</taxon>
        <taxon>Tracheophyta</taxon>
        <taxon>Spermatophyta</taxon>
        <taxon>Magnoliopsida</taxon>
        <taxon>eudicotyledons</taxon>
        <taxon>Gunneridae</taxon>
        <taxon>Pentapetalae</taxon>
        <taxon>rosids</taxon>
        <taxon>fabids</taxon>
        <taxon>Cucurbitales</taxon>
        <taxon>Cucurbitaceae</taxon>
        <taxon>Cucurbiteae</taxon>
        <taxon>Cucurbita</taxon>
    </lineage>
</organism>
<dbReference type="GeneID" id="111435996"/>
<feature type="non-terminal residue" evidence="3">
    <location>
        <position position="1"/>
    </location>
</feature>
<evidence type="ECO:0000313" key="2">
    <source>
        <dbReference type="Proteomes" id="UP000504609"/>
    </source>
</evidence>
<accession>A0A6J1EUC6</accession>
<dbReference type="RefSeq" id="XP_022929420.1">
    <property type="nucleotide sequence ID" value="XM_023073652.1"/>
</dbReference>
<sequence>FFWTLQKRTHKRYLLLRQRVEFPGDKPINLDDPSPHSKVSSDISKGHNLPPPHKVTVEDNQQNHHRLSPVRDRHENDHTETDTKMIDLNMKPQRVHGQAANNQDL</sequence>
<dbReference type="Proteomes" id="UP000504609">
    <property type="component" value="Unplaced"/>
</dbReference>
<feature type="compositionally biased region" description="Basic and acidic residues" evidence="1">
    <location>
        <begin position="69"/>
        <end position="85"/>
    </location>
</feature>